<evidence type="ECO:0000313" key="5">
    <source>
        <dbReference type="Proteomes" id="UP000289996"/>
    </source>
</evidence>
<dbReference type="SUPFAM" id="SSF56214">
    <property type="entry name" value="4'-phosphopantetheinyl transferase"/>
    <property type="match status" value="2"/>
</dbReference>
<feature type="domain" description="4'-phosphopantetheinyl transferase" evidence="3">
    <location>
        <begin position="77"/>
        <end position="145"/>
    </location>
</feature>
<dbReference type="EMBL" id="UYIG01000174">
    <property type="protein sequence ID" value="VDG30164.1"/>
    <property type="molecule type" value="Genomic_DNA"/>
</dbReference>
<evidence type="ECO:0000256" key="1">
    <source>
        <dbReference type="ARBA" id="ARBA00010990"/>
    </source>
</evidence>
<dbReference type="InterPro" id="IPR037143">
    <property type="entry name" value="4-PPantetheinyl_Trfase_dom_sf"/>
</dbReference>
<dbReference type="GO" id="GO:0019878">
    <property type="term" value="P:lysine biosynthetic process via aminoadipic acid"/>
    <property type="evidence" value="ECO:0007669"/>
    <property type="project" value="TreeGrafter"/>
</dbReference>
<dbReference type="Proteomes" id="UP000289996">
    <property type="component" value="Unassembled WGS sequence"/>
</dbReference>
<dbReference type="GO" id="GO:0008897">
    <property type="term" value="F:holo-[acyl-carrier-protein] synthase activity"/>
    <property type="evidence" value="ECO:0007669"/>
    <property type="project" value="InterPro"/>
</dbReference>
<organism evidence="4 5">
    <name type="scientific">Lactiplantibacillus mudanjiangensis</name>
    <dbReference type="NCBI Taxonomy" id="1296538"/>
    <lineage>
        <taxon>Bacteria</taxon>
        <taxon>Bacillati</taxon>
        <taxon>Bacillota</taxon>
        <taxon>Bacilli</taxon>
        <taxon>Lactobacillales</taxon>
        <taxon>Lactobacillaceae</taxon>
        <taxon>Lactiplantibacillus</taxon>
    </lineage>
</organism>
<reference evidence="4 5" key="1">
    <citation type="submission" date="2018-11" db="EMBL/GenBank/DDBJ databases">
        <authorList>
            <person name="Wuyts S."/>
        </authorList>
    </citation>
    <scope>NUCLEOTIDE SEQUENCE [LARGE SCALE GENOMIC DNA]</scope>
    <source>
        <strain evidence="4">Lactobacillus mudanjiangensis AMBF249</strain>
    </source>
</reference>
<keyword evidence="2 4" id="KW-0808">Transferase</keyword>
<dbReference type="GO" id="GO:0005829">
    <property type="term" value="C:cytosol"/>
    <property type="evidence" value="ECO:0007669"/>
    <property type="project" value="TreeGrafter"/>
</dbReference>
<protein>
    <submittedName>
        <fullName evidence="4">Phosphopantetheinyl transferase [Lactobacillus paraplantarum]</fullName>
    </submittedName>
</protein>
<dbReference type="InterPro" id="IPR050559">
    <property type="entry name" value="P-Pant_transferase_sf"/>
</dbReference>
<dbReference type="Gene3D" id="3.90.470.20">
    <property type="entry name" value="4'-phosphopantetheinyl transferase domain"/>
    <property type="match status" value="2"/>
</dbReference>
<dbReference type="InterPro" id="IPR008278">
    <property type="entry name" value="4-PPantetheinyl_Trfase_dom"/>
</dbReference>
<dbReference type="AlphaFoldDB" id="A0A660E316"/>
<accession>A0A660E316</accession>
<evidence type="ECO:0000259" key="3">
    <source>
        <dbReference type="Pfam" id="PF01648"/>
    </source>
</evidence>
<evidence type="ECO:0000256" key="2">
    <source>
        <dbReference type="ARBA" id="ARBA00022679"/>
    </source>
</evidence>
<comment type="similarity">
    <text evidence="1">Belongs to the P-Pant transferase superfamily. Gsp/Sfp/HetI/AcpT family.</text>
</comment>
<dbReference type="RefSeq" id="WP_130843260.1">
    <property type="nucleotide sequence ID" value="NZ_BJDY01000002.1"/>
</dbReference>
<name>A0A660E316_9LACO</name>
<dbReference type="GO" id="GO:0000287">
    <property type="term" value="F:magnesium ion binding"/>
    <property type="evidence" value="ECO:0007669"/>
    <property type="project" value="InterPro"/>
</dbReference>
<dbReference type="OrthoDB" id="9808281at2"/>
<dbReference type="PANTHER" id="PTHR12215">
    <property type="entry name" value="PHOSPHOPANTETHEINE TRANSFERASE"/>
    <property type="match status" value="1"/>
</dbReference>
<evidence type="ECO:0000313" key="4">
    <source>
        <dbReference type="EMBL" id="VDG30164.1"/>
    </source>
</evidence>
<proteinExistence type="inferred from homology"/>
<dbReference type="Pfam" id="PF01648">
    <property type="entry name" value="ACPS"/>
    <property type="match status" value="1"/>
</dbReference>
<sequence>MALTTFKLKWQLLPDGMVGQRLKLAQSQTGRALARAMQSESLAYHRLGQPYLPTKPHWGVSISHSQRFVAVIVAPQAVGFDIEQCRPLVLTKIKRAFTAAEWAFLQSLSAVEQVTMAWRLWTAKEAVLKLLGCGLTKSPRQVVVQLPLCDRAMYHGQVFELISVKIVPGVVGTLAW</sequence>
<dbReference type="PANTHER" id="PTHR12215:SF10">
    <property type="entry name" value="L-AMINOADIPATE-SEMIALDEHYDE DEHYDROGENASE-PHOSPHOPANTETHEINYL TRANSFERASE"/>
    <property type="match status" value="1"/>
</dbReference>
<keyword evidence="5" id="KW-1185">Reference proteome</keyword>
<gene>
    <name evidence="4" type="ORF">MUDAN_MDHGFNIF_01716</name>
</gene>